<dbReference type="AlphaFoldDB" id="A0A4Q0Q5V0"/>
<organism evidence="1 2">
    <name type="scientific">Bradyrhizobium zhanjiangense</name>
    <dbReference type="NCBI Taxonomy" id="1325107"/>
    <lineage>
        <taxon>Bacteria</taxon>
        <taxon>Pseudomonadati</taxon>
        <taxon>Pseudomonadota</taxon>
        <taxon>Alphaproteobacteria</taxon>
        <taxon>Hyphomicrobiales</taxon>
        <taxon>Nitrobacteraceae</taxon>
        <taxon>Bradyrhizobium</taxon>
    </lineage>
</organism>
<protein>
    <submittedName>
        <fullName evidence="1">Uncharacterized protein</fullName>
    </submittedName>
</protein>
<dbReference type="Proteomes" id="UP000290174">
    <property type="component" value="Unassembled WGS sequence"/>
</dbReference>
<proteinExistence type="predicted"/>
<evidence type="ECO:0000313" key="1">
    <source>
        <dbReference type="EMBL" id="RXG84440.1"/>
    </source>
</evidence>
<reference evidence="1 2" key="1">
    <citation type="submission" date="2018-11" db="EMBL/GenBank/DDBJ databases">
        <title>Bradyrhizobium sp. nov., isolated from effective nodules of peanut in China.</title>
        <authorList>
            <person name="Li Y."/>
        </authorList>
    </citation>
    <scope>NUCLEOTIDE SEQUENCE [LARGE SCALE GENOMIC DNA]</scope>
    <source>
        <strain evidence="1 2">CCBAU 51770</strain>
    </source>
</reference>
<comment type="caution">
    <text evidence="1">The sequence shown here is derived from an EMBL/GenBank/DDBJ whole genome shotgun (WGS) entry which is preliminary data.</text>
</comment>
<sequence>MNNRAYSAYNNGYYGPGYARSGFWPADAAGAAIGTAGAIAAGAVNTAGAIATAPFRPANSYGYYPANSYAMAPGGVSSKDHAQYMKNLHDSGYDRKNDFNANGTMKAQ</sequence>
<gene>
    <name evidence="1" type="ORF">EAS61_38820</name>
</gene>
<evidence type="ECO:0000313" key="2">
    <source>
        <dbReference type="Proteomes" id="UP000290174"/>
    </source>
</evidence>
<accession>A0A4Q0Q5V0</accession>
<dbReference type="EMBL" id="RKMK01000073">
    <property type="protein sequence ID" value="RXG84440.1"/>
    <property type="molecule type" value="Genomic_DNA"/>
</dbReference>
<name>A0A4Q0Q5V0_9BRAD</name>